<dbReference type="OrthoDB" id="10261951at2759"/>
<name>A0A2S5BES0_9BASI</name>
<comment type="similarity">
    <text evidence="2">Belongs to the threonine aldolase family.</text>
</comment>
<dbReference type="Gene3D" id="3.90.1150.10">
    <property type="entry name" value="Aspartate Aminotransferase, domain 1"/>
    <property type="match status" value="1"/>
</dbReference>
<dbReference type="InterPro" id="IPR001597">
    <property type="entry name" value="ArAA_b-elim_lyase/Thr_aldolase"/>
</dbReference>
<dbReference type="PANTHER" id="PTHR48097">
    <property type="entry name" value="L-THREONINE ALDOLASE-RELATED"/>
    <property type="match status" value="1"/>
</dbReference>
<dbReference type="Gene3D" id="3.40.640.10">
    <property type="entry name" value="Type I PLP-dependent aspartate aminotransferase-like (Major domain)"/>
    <property type="match status" value="1"/>
</dbReference>
<dbReference type="FunFam" id="3.40.640.10:FF:000030">
    <property type="entry name" value="Low-specificity L-threonine aldolase"/>
    <property type="match status" value="1"/>
</dbReference>
<comment type="cofactor">
    <cofactor evidence="1">
        <name>pyridoxal 5'-phosphate</name>
        <dbReference type="ChEBI" id="CHEBI:597326"/>
    </cofactor>
</comment>
<evidence type="ECO:0000256" key="2">
    <source>
        <dbReference type="ARBA" id="ARBA00006966"/>
    </source>
</evidence>
<dbReference type="InterPro" id="IPR015424">
    <property type="entry name" value="PyrdxlP-dep_Trfase"/>
</dbReference>
<keyword evidence="7" id="KW-1185">Reference proteome</keyword>
<dbReference type="AlphaFoldDB" id="A0A2S5BES0"/>
<dbReference type="InterPro" id="IPR015421">
    <property type="entry name" value="PyrdxlP-dep_Trfase_major"/>
</dbReference>
<dbReference type="InterPro" id="IPR015422">
    <property type="entry name" value="PyrdxlP-dep_Trfase_small"/>
</dbReference>
<reference evidence="6 7" key="1">
    <citation type="journal article" date="2018" name="Front. Microbiol.">
        <title>Prospects for Fungal Bioremediation of Acidic Radioactive Waste Sites: Characterization and Genome Sequence of Rhodotorula taiwanensis MD1149.</title>
        <authorList>
            <person name="Tkavc R."/>
            <person name="Matrosova V.Y."/>
            <person name="Grichenko O.E."/>
            <person name="Gostincar C."/>
            <person name="Volpe R.P."/>
            <person name="Klimenkova P."/>
            <person name="Gaidamakova E.K."/>
            <person name="Zhou C.E."/>
            <person name="Stewart B.J."/>
            <person name="Lyman M.G."/>
            <person name="Malfatti S.A."/>
            <person name="Rubinfeld B."/>
            <person name="Courtot M."/>
            <person name="Singh J."/>
            <person name="Dalgard C.L."/>
            <person name="Hamilton T."/>
            <person name="Frey K.G."/>
            <person name="Gunde-Cimerman N."/>
            <person name="Dugan L."/>
            <person name="Daly M.J."/>
        </authorList>
    </citation>
    <scope>NUCLEOTIDE SEQUENCE [LARGE SCALE GENOMIC DNA]</scope>
    <source>
        <strain evidence="6 7">MD1149</strain>
    </source>
</reference>
<comment type="caution">
    <text evidence="6">The sequence shown here is derived from an EMBL/GenBank/DDBJ whole genome shotgun (WGS) entry which is preliminary data.</text>
</comment>
<dbReference type="InterPro" id="IPR023603">
    <property type="entry name" value="Low_specificity_L-TA-like"/>
</dbReference>
<dbReference type="GO" id="GO:0005829">
    <property type="term" value="C:cytosol"/>
    <property type="evidence" value="ECO:0007669"/>
    <property type="project" value="TreeGrafter"/>
</dbReference>
<dbReference type="GO" id="GO:0008732">
    <property type="term" value="F:L-allo-threonine aldolase activity"/>
    <property type="evidence" value="ECO:0007669"/>
    <property type="project" value="TreeGrafter"/>
</dbReference>
<dbReference type="SUPFAM" id="SSF53383">
    <property type="entry name" value="PLP-dependent transferases"/>
    <property type="match status" value="1"/>
</dbReference>
<sequence>MLFRFGQSHRVVTRTLGRISCSFNTTTAARPLPLLPTQLHRSRQPLRTLLARQFYSANSLLQQATQDQTYPDHVYASIAPEATVPYAVPAPSRDFDFLPNRADSPKMVKPIQGTQYALDAQFKKISRDFRTDTITMPTEEMFDLMRHASRGDDVYGEDQATNDLQDKIAKMAGKEAGLFCVSGTMTNQLAIRTHLTQPPHSIILDARSHVHLYEAGGVAMHSQASSHAVPPKNGHHLTLEEVLDNCVFGEDIHSAPTKLVSLENTLSGMVFPQEEIVRISDCMRSNGIIMHCDGARMWEVAAKTGMSLEELCRPFDTVSLCLSKGLGAPVGSVLVGPRKFIEKVKWFRKAFGGGIRQCGSLSVSANYCVDNHFPKLKATHELTSYLAKSLAELGAQLLLPVETNMLWLDPSSLGFPITVLAERAKTRGITLGSNRVVVHHQVSREAVDDLIQLVADMKDEFKDQPKREIDQEQNMLYAQGVYQRPIEPPIARLGTSYGKNQ</sequence>
<evidence type="ECO:0000256" key="3">
    <source>
        <dbReference type="ARBA" id="ARBA00022898"/>
    </source>
</evidence>
<dbReference type="GO" id="GO:0006567">
    <property type="term" value="P:L-threonine catabolic process"/>
    <property type="evidence" value="ECO:0007669"/>
    <property type="project" value="TreeGrafter"/>
</dbReference>
<keyword evidence="4" id="KW-0456">Lyase</keyword>
<proteinExistence type="inferred from homology"/>
<keyword evidence="3" id="KW-0663">Pyridoxal phosphate</keyword>
<dbReference type="NCBIfam" id="NF041359">
    <property type="entry name" value="GntG_guanitoxin"/>
    <property type="match status" value="1"/>
</dbReference>
<evidence type="ECO:0000259" key="5">
    <source>
        <dbReference type="Pfam" id="PF01212"/>
    </source>
</evidence>
<organism evidence="6 7">
    <name type="scientific">Rhodotorula taiwanensis</name>
    <dbReference type="NCBI Taxonomy" id="741276"/>
    <lineage>
        <taxon>Eukaryota</taxon>
        <taxon>Fungi</taxon>
        <taxon>Dikarya</taxon>
        <taxon>Basidiomycota</taxon>
        <taxon>Pucciniomycotina</taxon>
        <taxon>Microbotryomycetes</taxon>
        <taxon>Sporidiobolales</taxon>
        <taxon>Sporidiobolaceae</taxon>
        <taxon>Rhodotorula</taxon>
    </lineage>
</organism>
<dbReference type="Proteomes" id="UP000237144">
    <property type="component" value="Unassembled WGS sequence"/>
</dbReference>
<dbReference type="STRING" id="741276.A0A2S5BES0"/>
<dbReference type="EMBL" id="PJQD01000018">
    <property type="protein sequence ID" value="POY75251.1"/>
    <property type="molecule type" value="Genomic_DNA"/>
</dbReference>
<accession>A0A2S5BES0</accession>
<dbReference type="GO" id="GO:0006545">
    <property type="term" value="P:glycine biosynthetic process"/>
    <property type="evidence" value="ECO:0007669"/>
    <property type="project" value="TreeGrafter"/>
</dbReference>
<feature type="domain" description="Aromatic amino acid beta-eliminating lyase/threonine aldolase" evidence="5">
    <location>
        <begin position="128"/>
        <end position="406"/>
    </location>
</feature>
<dbReference type="Pfam" id="PF01212">
    <property type="entry name" value="Beta_elim_lyase"/>
    <property type="match status" value="1"/>
</dbReference>
<evidence type="ECO:0000313" key="6">
    <source>
        <dbReference type="EMBL" id="POY75251.1"/>
    </source>
</evidence>
<evidence type="ECO:0000256" key="1">
    <source>
        <dbReference type="ARBA" id="ARBA00001933"/>
    </source>
</evidence>
<evidence type="ECO:0000256" key="4">
    <source>
        <dbReference type="ARBA" id="ARBA00023239"/>
    </source>
</evidence>
<evidence type="ECO:0000313" key="7">
    <source>
        <dbReference type="Proteomes" id="UP000237144"/>
    </source>
</evidence>
<gene>
    <name evidence="6" type="ORF">BMF94_1621</name>
</gene>
<protein>
    <recommendedName>
        <fullName evidence="5">Aromatic amino acid beta-eliminating lyase/threonine aldolase domain-containing protein</fullName>
    </recommendedName>
</protein>
<dbReference type="PANTHER" id="PTHR48097:SF9">
    <property type="entry name" value="L-THREONINE ALDOLASE"/>
    <property type="match status" value="1"/>
</dbReference>